<keyword evidence="4 8" id="KW-0805">Transcription regulation</keyword>
<evidence type="ECO:0000256" key="7">
    <source>
        <dbReference type="ARBA" id="ARBA00032014"/>
    </source>
</evidence>
<dbReference type="GO" id="GO:0006357">
    <property type="term" value="P:regulation of transcription by RNA polymerase II"/>
    <property type="evidence" value="ECO:0007669"/>
    <property type="project" value="InterPro"/>
</dbReference>
<evidence type="ECO:0000256" key="6">
    <source>
        <dbReference type="ARBA" id="ARBA00023242"/>
    </source>
</evidence>
<evidence type="ECO:0000313" key="11">
    <source>
        <dbReference type="Proteomes" id="UP000800093"/>
    </source>
</evidence>
<name>A0A9P4KH91_9PLEO</name>
<feature type="region of interest" description="Disordered" evidence="9">
    <location>
        <begin position="58"/>
        <end position="83"/>
    </location>
</feature>
<evidence type="ECO:0000256" key="4">
    <source>
        <dbReference type="ARBA" id="ARBA00023015"/>
    </source>
</evidence>
<comment type="caution">
    <text evidence="10">The sequence shown here is derived from an EMBL/GenBank/DDBJ whole genome shotgun (WGS) entry which is preliminary data.</text>
</comment>
<evidence type="ECO:0000256" key="5">
    <source>
        <dbReference type="ARBA" id="ARBA00023163"/>
    </source>
</evidence>
<evidence type="ECO:0000313" key="10">
    <source>
        <dbReference type="EMBL" id="KAF2268101.1"/>
    </source>
</evidence>
<dbReference type="GO" id="GO:0003712">
    <property type="term" value="F:transcription coregulator activity"/>
    <property type="evidence" value="ECO:0007669"/>
    <property type="project" value="InterPro"/>
</dbReference>
<evidence type="ECO:0000256" key="1">
    <source>
        <dbReference type="ARBA" id="ARBA00004123"/>
    </source>
</evidence>
<dbReference type="PANTHER" id="PTHR13114:SF7">
    <property type="entry name" value="MEDIATOR OF RNA POLYMERASE II TRANSCRIPTION SUBUNIT 17"/>
    <property type="match status" value="1"/>
</dbReference>
<dbReference type="PANTHER" id="PTHR13114">
    <property type="entry name" value="MEDIATOR OF RNA POLYMERASE II TRANSCRIPTION SUBUNIT 17"/>
    <property type="match status" value="1"/>
</dbReference>
<protein>
    <recommendedName>
        <fullName evidence="3 8">Mediator of RNA polymerase II transcription subunit 17</fullName>
    </recommendedName>
    <alternativeName>
        <fullName evidence="7 8">Mediator complex subunit 17</fullName>
    </alternativeName>
</protein>
<keyword evidence="6 8" id="KW-0539">Nucleus</keyword>
<dbReference type="Pfam" id="PF10156">
    <property type="entry name" value="Med17"/>
    <property type="match status" value="1"/>
</dbReference>
<dbReference type="OrthoDB" id="5319830at2759"/>
<comment type="subunit">
    <text evidence="8">Component of the Mediator complex.</text>
</comment>
<dbReference type="GO" id="GO:0016592">
    <property type="term" value="C:mediator complex"/>
    <property type="evidence" value="ECO:0007669"/>
    <property type="project" value="InterPro"/>
</dbReference>
<dbReference type="AlphaFoldDB" id="A0A9P4KH91"/>
<sequence>MSGARAGTVSDVALRPWPAPTKETLDRVALFNQVHQLTTERGHLRFVTEKTLQEEIDAGKDASEDVMEGVEQEDQKPAPTKQERLQEVARAQHDMFTKVEWATFYANNTLDLIALLLSKDPAKMVDKSFSQQFKEQQIPRGSFGLDKGNAPKIVGVEQAVAEIQAAEDNKRRMAGRGSTMKALDWSTEKLLEATEQVKTEARKEAAYWEEILSISQKGWSIQRSRKDARHAPYAVRYGFPEASQHFKSRGFAPLRMDKDGSIILDPALALQPKTLRVRISENRKIVGTSTLPTQVILSGSPFERSIQLAKDSLFEEELYHEITLESRQLLAAGVELRDSVINVLVPDLSGSSMQQEILIDCIPREENASNTENTPQTWLAHNVAEALRILLAHEHHLRLFRRSQIPPTLTQAKRPPSHPPLLRTLIATFRHLHAVDSLQRHLDLVVKILDSAGLKASTKTIRESSWNSLAKIIKESRRSDMSPVDQLLGFFTKPLDGLATLTLPSSHGAHFEQLTITTRTYIGHPTFGSEHKVALPPSLISSLNLSPDQKREFKFISVEEVKSYLDWIISLDLSHVLLSKEYGNRASIVDQGPKVIIVSKPGKKKAKKTVEIKLENGRLTISAGTTDPLTNDKSAVEQEFTWNGSKESSSFKDKIKSFVG</sequence>
<keyword evidence="8" id="KW-0010">Activator</keyword>
<dbReference type="InterPro" id="IPR019313">
    <property type="entry name" value="Mediator_Med17"/>
</dbReference>
<gene>
    <name evidence="8" type="primary">MED17</name>
    <name evidence="10" type="ORF">CC78DRAFT_530482</name>
</gene>
<evidence type="ECO:0000256" key="2">
    <source>
        <dbReference type="ARBA" id="ARBA00005635"/>
    </source>
</evidence>
<keyword evidence="11" id="KW-1185">Reference proteome</keyword>
<dbReference type="GO" id="GO:0070847">
    <property type="term" value="C:core mediator complex"/>
    <property type="evidence" value="ECO:0007669"/>
    <property type="project" value="TreeGrafter"/>
</dbReference>
<reference evidence="11" key="1">
    <citation type="journal article" date="2020" name="Stud. Mycol.">
        <title>101 Dothideomycetes genomes: A test case for predicting lifestyles and emergence of pathogens.</title>
        <authorList>
            <person name="Haridas S."/>
            <person name="Albert R."/>
            <person name="Binder M."/>
            <person name="Bloem J."/>
            <person name="LaButti K."/>
            <person name="Salamov A."/>
            <person name="Andreopoulos B."/>
            <person name="Baker S."/>
            <person name="Barry K."/>
            <person name="Bills G."/>
            <person name="Bluhm B."/>
            <person name="Cannon C."/>
            <person name="Castanera R."/>
            <person name="Culley D."/>
            <person name="Daum C."/>
            <person name="Ezra D."/>
            <person name="Gonzalez J."/>
            <person name="Henrissat B."/>
            <person name="Kuo A."/>
            <person name="Liang C."/>
            <person name="Lipzen A."/>
            <person name="Lutzoni F."/>
            <person name="Magnuson J."/>
            <person name="Mondo S."/>
            <person name="Nolan M."/>
            <person name="Ohm R."/>
            <person name="Pangilinan J."/>
            <person name="Park H.-J."/>
            <person name="Ramirez L."/>
            <person name="Alfaro M."/>
            <person name="Sun H."/>
            <person name="Tritt A."/>
            <person name="Yoshinaga Y."/>
            <person name="Zwiers L.-H."/>
            <person name="Turgeon B."/>
            <person name="Goodwin S."/>
            <person name="Spatafora J."/>
            <person name="Crous P."/>
            <person name="Grigoriev I."/>
        </authorList>
    </citation>
    <scope>NUCLEOTIDE SEQUENCE [LARGE SCALE GENOMIC DNA]</scope>
    <source>
        <strain evidence="11">CBS 304.66</strain>
    </source>
</reference>
<dbReference type="Proteomes" id="UP000800093">
    <property type="component" value="Unassembled WGS sequence"/>
</dbReference>
<comment type="subcellular location">
    <subcellularLocation>
        <location evidence="1 8">Nucleus</location>
    </subcellularLocation>
</comment>
<comment type="similarity">
    <text evidence="2 8">Belongs to the Mediator complex subunit 17 family.</text>
</comment>
<proteinExistence type="inferred from homology"/>
<evidence type="ECO:0000256" key="8">
    <source>
        <dbReference type="RuleBase" id="RU364140"/>
    </source>
</evidence>
<feature type="compositionally biased region" description="Basic and acidic residues" evidence="9">
    <location>
        <begin position="73"/>
        <end position="83"/>
    </location>
</feature>
<comment type="function">
    <text evidence="8">Component of the Mediator complex, a coactivator involved in the regulated transcription of nearly all RNA polymerase II-dependent genes. Mediator functions as a bridge to convey information from gene-specific regulatory proteins to the basal RNA polymerase II transcription machinery. Mediator is recruited to promoters by direct interactions with regulatory proteins and serves as a scaffold for the assembly of a functional preinitiation complex with RNA polymerase II and the general transcription factors.</text>
</comment>
<accession>A0A9P4KH91</accession>
<dbReference type="EMBL" id="ML986588">
    <property type="protein sequence ID" value="KAF2268101.1"/>
    <property type="molecule type" value="Genomic_DNA"/>
</dbReference>
<evidence type="ECO:0000256" key="3">
    <source>
        <dbReference type="ARBA" id="ARBA00019610"/>
    </source>
</evidence>
<evidence type="ECO:0000256" key="9">
    <source>
        <dbReference type="SAM" id="MobiDB-lite"/>
    </source>
</evidence>
<organism evidence="10 11">
    <name type="scientific">Lojkania enalia</name>
    <dbReference type="NCBI Taxonomy" id="147567"/>
    <lineage>
        <taxon>Eukaryota</taxon>
        <taxon>Fungi</taxon>
        <taxon>Dikarya</taxon>
        <taxon>Ascomycota</taxon>
        <taxon>Pezizomycotina</taxon>
        <taxon>Dothideomycetes</taxon>
        <taxon>Pleosporomycetidae</taxon>
        <taxon>Pleosporales</taxon>
        <taxon>Pleosporales incertae sedis</taxon>
        <taxon>Lojkania</taxon>
    </lineage>
</organism>
<keyword evidence="5 8" id="KW-0804">Transcription</keyword>